<evidence type="ECO:0000256" key="10">
    <source>
        <dbReference type="ARBA" id="ARBA00022984"/>
    </source>
</evidence>
<dbReference type="GO" id="GO:0008763">
    <property type="term" value="F:UDP-N-acetylmuramate-L-alanine ligase activity"/>
    <property type="evidence" value="ECO:0007669"/>
    <property type="project" value="UniProtKB-UniRule"/>
</dbReference>
<evidence type="ECO:0000256" key="14">
    <source>
        <dbReference type="HAMAP-Rule" id="MF_00046"/>
    </source>
</evidence>
<comment type="catalytic activity">
    <reaction evidence="13 14">
        <text>UDP-N-acetyl-alpha-D-muramate + L-alanine + ATP = UDP-N-acetyl-alpha-D-muramoyl-L-alanine + ADP + phosphate + H(+)</text>
        <dbReference type="Rhea" id="RHEA:23372"/>
        <dbReference type="ChEBI" id="CHEBI:15378"/>
        <dbReference type="ChEBI" id="CHEBI:30616"/>
        <dbReference type="ChEBI" id="CHEBI:43474"/>
        <dbReference type="ChEBI" id="CHEBI:57972"/>
        <dbReference type="ChEBI" id="CHEBI:70757"/>
        <dbReference type="ChEBI" id="CHEBI:83898"/>
        <dbReference type="ChEBI" id="CHEBI:456216"/>
        <dbReference type="EC" id="6.3.2.8"/>
    </reaction>
</comment>
<dbReference type="GO" id="GO:0005737">
    <property type="term" value="C:cytoplasm"/>
    <property type="evidence" value="ECO:0007669"/>
    <property type="project" value="UniProtKB-SubCell"/>
</dbReference>
<evidence type="ECO:0000256" key="4">
    <source>
        <dbReference type="ARBA" id="ARBA00022490"/>
    </source>
</evidence>
<dbReference type="SUPFAM" id="SSF53244">
    <property type="entry name" value="MurD-like peptide ligases, peptide-binding domain"/>
    <property type="match status" value="1"/>
</dbReference>
<dbReference type="Gene3D" id="3.40.50.720">
    <property type="entry name" value="NAD(P)-binding Rossmann-like Domain"/>
    <property type="match status" value="1"/>
</dbReference>
<keyword evidence="6 14" id="KW-0132">Cell division</keyword>
<dbReference type="Gene3D" id="3.40.1190.10">
    <property type="entry name" value="Mur-like, catalytic domain"/>
    <property type="match status" value="1"/>
</dbReference>
<dbReference type="UniPathway" id="UPA00219"/>
<dbReference type="SUPFAM" id="SSF51984">
    <property type="entry name" value="MurCD N-terminal domain"/>
    <property type="match status" value="1"/>
</dbReference>
<dbReference type="KEGG" id="eac:EAL2_c02080"/>
<accession>W8U3H8</accession>
<proteinExistence type="inferred from homology"/>
<dbReference type="PANTHER" id="PTHR43445">
    <property type="entry name" value="UDP-N-ACETYLMURAMATE--L-ALANINE LIGASE-RELATED"/>
    <property type="match status" value="1"/>
</dbReference>
<dbReference type="PATRIC" id="fig|1286171.3.peg.174"/>
<protein>
    <recommendedName>
        <fullName evidence="3 14">UDP-N-acetylmuramate--L-alanine ligase</fullName>
        <ecNumber evidence="3 14">6.3.2.8</ecNumber>
    </recommendedName>
    <alternativeName>
        <fullName evidence="14">UDP-N-acetylmuramoyl-L-alanine synthetase</fullName>
    </alternativeName>
</protein>
<keyword evidence="7 14" id="KW-0547">Nucleotide-binding</keyword>
<dbReference type="InterPro" id="IPR004101">
    <property type="entry name" value="Mur_ligase_C"/>
</dbReference>
<dbReference type="GO" id="GO:0071555">
    <property type="term" value="P:cell wall organization"/>
    <property type="evidence" value="ECO:0007669"/>
    <property type="project" value="UniProtKB-KW"/>
</dbReference>
<evidence type="ECO:0000256" key="3">
    <source>
        <dbReference type="ARBA" id="ARBA00012211"/>
    </source>
</evidence>
<evidence type="ECO:0000259" key="15">
    <source>
        <dbReference type="Pfam" id="PF01225"/>
    </source>
</evidence>
<dbReference type="HAMAP" id="MF_00046">
    <property type="entry name" value="MurC"/>
    <property type="match status" value="1"/>
</dbReference>
<keyword evidence="19" id="KW-1185">Reference proteome</keyword>
<dbReference type="eggNOG" id="COG0773">
    <property type="taxonomic scope" value="Bacteria"/>
</dbReference>
<comment type="function">
    <text evidence="14">Cell wall formation.</text>
</comment>
<dbReference type="GO" id="GO:0008360">
    <property type="term" value="P:regulation of cell shape"/>
    <property type="evidence" value="ECO:0007669"/>
    <property type="project" value="UniProtKB-KW"/>
</dbReference>
<keyword evidence="5 14" id="KW-0436">Ligase</keyword>
<evidence type="ECO:0000256" key="8">
    <source>
        <dbReference type="ARBA" id="ARBA00022840"/>
    </source>
</evidence>
<dbReference type="GO" id="GO:0051301">
    <property type="term" value="P:cell division"/>
    <property type="evidence" value="ECO:0007669"/>
    <property type="project" value="UniProtKB-KW"/>
</dbReference>
<comment type="subcellular location">
    <subcellularLocation>
        <location evidence="1 14">Cytoplasm</location>
    </subcellularLocation>
</comment>
<evidence type="ECO:0000256" key="6">
    <source>
        <dbReference type="ARBA" id="ARBA00022618"/>
    </source>
</evidence>
<evidence type="ECO:0000256" key="7">
    <source>
        <dbReference type="ARBA" id="ARBA00022741"/>
    </source>
</evidence>
<name>W8U3H8_PEPAC</name>
<dbReference type="Pfam" id="PF01225">
    <property type="entry name" value="Mur_ligase"/>
    <property type="match status" value="1"/>
</dbReference>
<keyword evidence="9 14" id="KW-0133">Cell shape</keyword>
<evidence type="ECO:0000256" key="5">
    <source>
        <dbReference type="ARBA" id="ARBA00022598"/>
    </source>
</evidence>
<dbReference type="Proteomes" id="UP000019591">
    <property type="component" value="Chromosome"/>
</dbReference>
<keyword evidence="8 14" id="KW-0067">ATP-binding</keyword>
<dbReference type="InterPro" id="IPR005758">
    <property type="entry name" value="UDP-N-AcMur_Ala_ligase_MurC"/>
</dbReference>
<dbReference type="AlphaFoldDB" id="W8U3H8"/>
<dbReference type="RefSeq" id="WP_025434585.1">
    <property type="nucleotide sequence ID" value="NZ_CP007452.1"/>
</dbReference>
<dbReference type="SUPFAM" id="SSF53623">
    <property type="entry name" value="MurD-like peptide ligases, catalytic domain"/>
    <property type="match status" value="1"/>
</dbReference>
<dbReference type="STRING" id="1286171.EAL2_c02080"/>
<dbReference type="Gene3D" id="3.90.190.20">
    <property type="entry name" value="Mur ligase, C-terminal domain"/>
    <property type="match status" value="1"/>
</dbReference>
<dbReference type="InterPro" id="IPR013221">
    <property type="entry name" value="Mur_ligase_cen"/>
</dbReference>
<evidence type="ECO:0000256" key="2">
    <source>
        <dbReference type="ARBA" id="ARBA00004752"/>
    </source>
</evidence>
<dbReference type="OrthoDB" id="9804126at2"/>
<dbReference type="InterPro" id="IPR000713">
    <property type="entry name" value="Mur_ligase_N"/>
</dbReference>
<dbReference type="InterPro" id="IPR036565">
    <property type="entry name" value="Mur-like_cat_sf"/>
</dbReference>
<keyword evidence="4 14" id="KW-0963">Cytoplasm</keyword>
<evidence type="ECO:0000256" key="12">
    <source>
        <dbReference type="ARBA" id="ARBA00023316"/>
    </source>
</evidence>
<organism evidence="18 19">
    <name type="scientific">Peptoclostridium acidaminophilum DSM 3953</name>
    <dbReference type="NCBI Taxonomy" id="1286171"/>
    <lineage>
        <taxon>Bacteria</taxon>
        <taxon>Bacillati</taxon>
        <taxon>Bacillota</taxon>
        <taxon>Clostridia</taxon>
        <taxon>Peptostreptococcales</taxon>
        <taxon>Peptoclostridiaceae</taxon>
        <taxon>Peptoclostridium</taxon>
    </lineage>
</organism>
<dbReference type="HOGENOM" id="CLU_028104_1_0_9"/>
<evidence type="ECO:0000313" key="19">
    <source>
        <dbReference type="Proteomes" id="UP000019591"/>
    </source>
</evidence>
<dbReference type="EC" id="6.3.2.8" evidence="3 14"/>
<dbReference type="EMBL" id="CP007452">
    <property type="protein sequence ID" value="AHM55541.1"/>
    <property type="molecule type" value="Genomic_DNA"/>
</dbReference>
<keyword evidence="10 14" id="KW-0573">Peptidoglycan synthesis</keyword>
<feature type="domain" description="Mur ligase C-terminal" evidence="16">
    <location>
        <begin position="313"/>
        <end position="442"/>
    </location>
</feature>
<evidence type="ECO:0000256" key="11">
    <source>
        <dbReference type="ARBA" id="ARBA00023306"/>
    </source>
</evidence>
<dbReference type="Pfam" id="PF02875">
    <property type="entry name" value="Mur_ligase_C"/>
    <property type="match status" value="1"/>
</dbReference>
<evidence type="ECO:0000313" key="18">
    <source>
        <dbReference type="EMBL" id="AHM55541.1"/>
    </source>
</evidence>
<dbReference type="InterPro" id="IPR036615">
    <property type="entry name" value="Mur_ligase_C_dom_sf"/>
</dbReference>
<feature type="binding site" evidence="14">
    <location>
        <begin position="109"/>
        <end position="115"/>
    </location>
    <ligand>
        <name>ATP</name>
        <dbReference type="ChEBI" id="CHEBI:30616"/>
    </ligand>
</feature>
<keyword evidence="11 14" id="KW-0131">Cell cycle</keyword>
<feature type="domain" description="Mur ligase central" evidence="17">
    <location>
        <begin position="107"/>
        <end position="289"/>
    </location>
</feature>
<gene>
    <name evidence="14 18" type="primary">murC</name>
    <name evidence="18" type="ORF">EAL2_c02080</name>
</gene>
<sequence>MHIHFIGIGGIGMSGLAFICLKRGHEVSGSDSKSSAITASLERSGAKIYIGQKSENIQEGTDIAVYTAAVSPDNEELVEARSLGIETMDRAEFLGLLMKDFSNCIAIAGTHGKTSTTSMTSVVFNMNNLDPTILVGGNLPHIGGNVRVGGSMHFITEACEYVDSFLKFHPTIAIITNIDADHLDYFRDIDHIKDSFAKFAALVPEGGHVIVNGDDENISDMLAENSLKIRGEIISYGFDKSNNAVISDLEFDNNGCASFLLSLRGSILGKFSLGVPGVHNVLNSCAAIITSYVCGIAPDDINSAIGVYSGVGRRFEHMGSIGGIKFIDDYAHHPTEITATLSAARRATQGKIWCIFQPHTYTRTKLLLEEFSNAFDDADNIIITDIYAAREIDNGEIHSTDLFKRLSDRNKNVNYISSFEEIASYVLEHASEGDIVITMGAGDINRINDIIFKDK</sequence>
<comment type="pathway">
    <text evidence="2 14">Cell wall biogenesis; peptidoglycan biosynthesis.</text>
</comment>
<dbReference type="NCBIfam" id="TIGR01082">
    <property type="entry name" value="murC"/>
    <property type="match status" value="1"/>
</dbReference>
<feature type="domain" description="Mur ligase N-terminal catalytic" evidence="15">
    <location>
        <begin position="2"/>
        <end position="101"/>
    </location>
</feature>
<evidence type="ECO:0000259" key="17">
    <source>
        <dbReference type="Pfam" id="PF08245"/>
    </source>
</evidence>
<comment type="similarity">
    <text evidence="14">Belongs to the MurCDEF family.</text>
</comment>
<evidence type="ECO:0000256" key="13">
    <source>
        <dbReference type="ARBA" id="ARBA00047833"/>
    </source>
</evidence>
<dbReference type="GO" id="GO:0009252">
    <property type="term" value="P:peptidoglycan biosynthetic process"/>
    <property type="evidence" value="ECO:0007669"/>
    <property type="project" value="UniProtKB-UniRule"/>
</dbReference>
<dbReference type="Pfam" id="PF08245">
    <property type="entry name" value="Mur_ligase_M"/>
    <property type="match status" value="1"/>
</dbReference>
<dbReference type="PANTHER" id="PTHR43445:SF3">
    <property type="entry name" value="UDP-N-ACETYLMURAMATE--L-ALANINE LIGASE"/>
    <property type="match status" value="1"/>
</dbReference>
<dbReference type="InterPro" id="IPR050061">
    <property type="entry name" value="MurCDEF_pg_biosynth"/>
</dbReference>
<evidence type="ECO:0000256" key="1">
    <source>
        <dbReference type="ARBA" id="ARBA00004496"/>
    </source>
</evidence>
<keyword evidence="12 14" id="KW-0961">Cell wall biogenesis/degradation</keyword>
<evidence type="ECO:0000256" key="9">
    <source>
        <dbReference type="ARBA" id="ARBA00022960"/>
    </source>
</evidence>
<evidence type="ECO:0000259" key="16">
    <source>
        <dbReference type="Pfam" id="PF02875"/>
    </source>
</evidence>
<dbReference type="GO" id="GO:0005524">
    <property type="term" value="F:ATP binding"/>
    <property type="evidence" value="ECO:0007669"/>
    <property type="project" value="UniProtKB-UniRule"/>
</dbReference>
<reference evidence="18 19" key="1">
    <citation type="journal article" date="2014" name="Genome Announc.">
        <title>Complete Genome Sequence of Amino Acid-Utilizing Eubacterium acidaminophilum al-2 (DSM 3953).</title>
        <authorList>
            <person name="Poehlein A."/>
            <person name="Andreesen J.R."/>
            <person name="Daniel R."/>
        </authorList>
    </citation>
    <scope>NUCLEOTIDE SEQUENCE [LARGE SCALE GENOMIC DNA]</scope>
    <source>
        <strain evidence="18 19">DSM 3953</strain>
    </source>
</reference>